<keyword evidence="2" id="KW-1185">Reference proteome</keyword>
<gene>
    <name evidence="1" type="ORF">ACFOU2_01190</name>
</gene>
<reference evidence="2" key="1">
    <citation type="journal article" date="2019" name="Int. J. Syst. Evol. Microbiol.">
        <title>The Global Catalogue of Microorganisms (GCM) 10K type strain sequencing project: providing services to taxonomists for standard genome sequencing and annotation.</title>
        <authorList>
            <consortium name="The Broad Institute Genomics Platform"/>
            <consortium name="The Broad Institute Genome Sequencing Center for Infectious Disease"/>
            <person name="Wu L."/>
            <person name="Ma J."/>
        </authorList>
    </citation>
    <scope>NUCLEOTIDE SEQUENCE [LARGE SCALE GENOMIC DNA]</scope>
    <source>
        <strain evidence="2">CCUG 61889</strain>
    </source>
</reference>
<name>A0ABV8AW44_9BACI</name>
<dbReference type="InterPro" id="IPR018540">
    <property type="entry name" value="Spo0E-like"/>
</dbReference>
<dbReference type="Proteomes" id="UP001595752">
    <property type="component" value="Unassembled WGS sequence"/>
</dbReference>
<protein>
    <submittedName>
        <fullName evidence="1">Spo0E family sporulation regulatory protein-aspartic acid phosphatase</fullName>
    </submittedName>
</protein>
<dbReference type="EMBL" id="JBHRZT010000007">
    <property type="protein sequence ID" value="MFC3882212.1"/>
    <property type="molecule type" value="Genomic_DNA"/>
</dbReference>
<dbReference type="InterPro" id="IPR036638">
    <property type="entry name" value="HLH_DNA-bd_sf"/>
</dbReference>
<organism evidence="1 2">
    <name type="scientific">Bacillus songklensis</name>
    <dbReference type="NCBI Taxonomy" id="1069116"/>
    <lineage>
        <taxon>Bacteria</taxon>
        <taxon>Bacillati</taxon>
        <taxon>Bacillota</taxon>
        <taxon>Bacilli</taxon>
        <taxon>Bacillales</taxon>
        <taxon>Bacillaceae</taxon>
        <taxon>Bacillus</taxon>
    </lineage>
</organism>
<dbReference type="Pfam" id="PF09388">
    <property type="entry name" value="SpoOE-like"/>
    <property type="match status" value="1"/>
</dbReference>
<dbReference type="InterPro" id="IPR037208">
    <property type="entry name" value="Spo0E-like_sf"/>
</dbReference>
<dbReference type="Gene3D" id="4.10.280.10">
    <property type="entry name" value="Helix-loop-helix DNA-binding domain"/>
    <property type="match status" value="1"/>
</dbReference>
<accession>A0ABV8AW44</accession>
<dbReference type="RefSeq" id="WP_377911471.1">
    <property type="nucleotide sequence ID" value="NZ_JBHRZT010000007.1"/>
</dbReference>
<evidence type="ECO:0000313" key="1">
    <source>
        <dbReference type="EMBL" id="MFC3882212.1"/>
    </source>
</evidence>
<comment type="caution">
    <text evidence="1">The sequence shown here is derived from an EMBL/GenBank/DDBJ whole genome shotgun (WGS) entry which is preliminary data.</text>
</comment>
<proteinExistence type="predicted"/>
<dbReference type="SUPFAM" id="SSF140500">
    <property type="entry name" value="BAS1536-like"/>
    <property type="match status" value="1"/>
</dbReference>
<sequence>MILNRALELTNNIQQLRAKMYDIAEYKGISDPEVLQVSCLLDEEILSLQKIFNKGCPEAEIILER</sequence>
<evidence type="ECO:0000313" key="2">
    <source>
        <dbReference type="Proteomes" id="UP001595752"/>
    </source>
</evidence>